<accession>A0ABP0C0I4</accession>
<comment type="similarity">
    <text evidence="3 7">Belongs to the DPH1/DPH2 family. DPH2 subfamily.</text>
</comment>
<dbReference type="NCBIfam" id="TIGR00272">
    <property type="entry name" value="DPH2"/>
    <property type="match status" value="1"/>
</dbReference>
<dbReference type="InterPro" id="IPR016435">
    <property type="entry name" value="DPH1/DPH2"/>
</dbReference>
<evidence type="ECO:0000256" key="3">
    <source>
        <dbReference type="ARBA" id="ARBA00006179"/>
    </source>
</evidence>
<gene>
    <name evidence="9" type="primary">DPH2</name>
    <name evidence="9" type="ORF">SCUCBS95973_005633</name>
</gene>
<evidence type="ECO:0000313" key="9">
    <source>
        <dbReference type="EMBL" id="CAK7224781.1"/>
    </source>
</evidence>
<dbReference type="InterPro" id="IPR042263">
    <property type="entry name" value="DPH1/DPH2_1"/>
</dbReference>
<dbReference type="InterPro" id="IPR010014">
    <property type="entry name" value="DHP2"/>
</dbReference>
<sequence length="569" mass="60970">MVDLKAAPVLSTPAENTFDQVEPVSINSSPRRTDAELRAVYEVARTAQEIRAGQRKCVALQFPDSMLGDSPRVVQLLRAELAATAAAAATTITENTENTTNTEKTGKAADEKVYILADTSYSACCVDEVAAEHADADVVVHYGRSCLSPTSRLPVIYVFTQHALDVDDVVQSFVKELGAPVDGDEAAENTQKLAIMADVTYQQHVAPIAERLHGLGYKNVLATTVVHRPLGSIPNRSILGADGAEMDDASIDLHEYAVFHIAQPPKSLLLALAARVKALYIYSTSDDSAGELLAPRTMGLLGRRYAKVLTLATAGVIGILVNTLSVKNYLKAVDAIRKRIADAGKKSYLIVVGKLNPVKLANFAEIEGWVVVGCWESSLVEDDAGFYQPVVTPFELEMALMSDDERIWGHKWWGGLEALTSAPDKETNGDAATEAAETTTADKAREISDDEDDEVPQFDLRTGRLVTTSRPMRNRGVNKKVTNGTGTVAGALPNATGDGALAIRAKAGELATINGVISPGAEFLRSQRTWQGLGTEFDDEDVVASTAVEEGRSGIARGYTVGEDAQPRT</sequence>
<dbReference type="EMBL" id="CAWUHB010000031">
    <property type="protein sequence ID" value="CAK7224781.1"/>
    <property type="molecule type" value="Genomic_DNA"/>
</dbReference>
<keyword evidence="4 7" id="KW-0479">Metal-binding</keyword>
<proteinExistence type="inferred from homology"/>
<evidence type="ECO:0000256" key="8">
    <source>
        <dbReference type="SAM" id="MobiDB-lite"/>
    </source>
</evidence>
<dbReference type="Proteomes" id="UP001642405">
    <property type="component" value="Unassembled WGS sequence"/>
</dbReference>
<dbReference type="InterPro" id="IPR042265">
    <property type="entry name" value="DPH1/DPH2_3"/>
</dbReference>
<dbReference type="Pfam" id="PF01866">
    <property type="entry name" value="Diphthamide_syn"/>
    <property type="match status" value="1"/>
</dbReference>
<comment type="caution">
    <text evidence="9">The sequence shown here is derived from an EMBL/GenBank/DDBJ whole genome shotgun (WGS) entry which is preliminary data.</text>
</comment>
<keyword evidence="5 7" id="KW-0408">Iron</keyword>
<dbReference type="Gene3D" id="3.40.50.11840">
    <property type="entry name" value="Diphthamide synthesis DPH1/DPH2 domain 1"/>
    <property type="match status" value="1"/>
</dbReference>
<comment type="function">
    <text evidence="7">Required for the first step of diphthamide biosynthesis, a post-translational modification of histidine which occurs in elongation factor 2. DPH1 and DPH2 transfer a 3-amino-3-carboxypropyl (ACP) group from S-adenosyl-L-methionine (SAM) to a histidine residue, the reaction is assisted by a reduction system comprising DPH3 and a NADH-dependent reductase. Facilitates the reduction of the catalytic iron-sulfur cluster found in the DPH1 subunit.</text>
</comment>
<protein>
    <recommendedName>
        <fullName evidence="7">2-(3-amino-3-carboxypropyl)histidine synthase subunit 2</fullName>
    </recommendedName>
</protein>
<dbReference type="SFLD" id="SFLDF00408">
    <property type="entry name" value="Diphthamide_biosynthesis_famil"/>
    <property type="match status" value="1"/>
</dbReference>
<evidence type="ECO:0000313" key="10">
    <source>
        <dbReference type="Proteomes" id="UP001642405"/>
    </source>
</evidence>
<evidence type="ECO:0000256" key="2">
    <source>
        <dbReference type="ARBA" id="ARBA00005156"/>
    </source>
</evidence>
<evidence type="ECO:0000256" key="4">
    <source>
        <dbReference type="ARBA" id="ARBA00022723"/>
    </source>
</evidence>
<dbReference type="SFLD" id="SFLDG01121">
    <property type="entry name" value="Diphthamide_biosynthesis"/>
    <property type="match status" value="1"/>
</dbReference>
<dbReference type="NCBIfam" id="TIGR00322">
    <property type="entry name" value="diphth2_R"/>
    <property type="match status" value="1"/>
</dbReference>
<keyword evidence="10" id="KW-1185">Reference proteome</keyword>
<organism evidence="9 10">
    <name type="scientific">Sporothrix curviconia</name>
    <dbReference type="NCBI Taxonomy" id="1260050"/>
    <lineage>
        <taxon>Eukaryota</taxon>
        <taxon>Fungi</taxon>
        <taxon>Dikarya</taxon>
        <taxon>Ascomycota</taxon>
        <taxon>Pezizomycotina</taxon>
        <taxon>Sordariomycetes</taxon>
        <taxon>Sordariomycetidae</taxon>
        <taxon>Ophiostomatales</taxon>
        <taxon>Ophiostomataceae</taxon>
        <taxon>Sporothrix</taxon>
    </lineage>
</organism>
<dbReference type="SFLD" id="SFLDS00032">
    <property type="entry name" value="Radical_SAM_3-amino-3-carboxyp"/>
    <property type="match status" value="1"/>
</dbReference>
<reference evidence="9 10" key="1">
    <citation type="submission" date="2024-01" db="EMBL/GenBank/DDBJ databases">
        <authorList>
            <person name="Allen C."/>
            <person name="Tagirdzhanova G."/>
        </authorList>
    </citation>
    <scope>NUCLEOTIDE SEQUENCE [LARGE SCALE GENOMIC DNA]</scope>
</reference>
<evidence type="ECO:0000256" key="5">
    <source>
        <dbReference type="ARBA" id="ARBA00023004"/>
    </source>
</evidence>
<comment type="cofactor">
    <cofactor evidence="1">
        <name>[4Fe-4S] cluster</name>
        <dbReference type="ChEBI" id="CHEBI:49883"/>
    </cofactor>
</comment>
<keyword evidence="6 7" id="KW-0411">Iron-sulfur</keyword>
<feature type="region of interest" description="Disordered" evidence="8">
    <location>
        <begin position="420"/>
        <end position="455"/>
    </location>
</feature>
<dbReference type="PANTHER" id="PTHR10762:SF2">
    <property type="entry name" value="2-(3-AMINO-3-CARBOXYPROPYL)HISTIDINE SYNTHASE SUBUNIT 2"/>
    <property type="match status" value="1"/>
</dbReference>
<name>A0ABP0C0I4_9PEZI</name>
<evidence type="ECO:0000256" key="7">
    <source>
        <dbReference type="RuleBase" id="RU364133"/>
    </source>
</evidence>
<dbReference type="Gene3D" id="3.40.50.11860">
    <property type="entry name" value="Diphthamide synthesis DPH1/DPH2 domain 3"/>
    <property type="match status" value="1"/>
</dbReference>
<comment type="subcellular location">
    <subcellularLocation>
        <location evidence="7">Cytoplasm</location>
    </subcellularLocation>
</comment>
<evidence type="ECO:0000256" key="1">
    <source>
        <dbReference type="ARBA" id="ARBA00001966"/>
    </source>
</evidence>
<keyword evidence="7" id="KW-0963">Cytoplasm</keyword>
<dbReference type="PANTHER" id="PTHR10762">
    <property type="entry name" value="DIPHTHAMIDE BIOSYNTHESIS PROTEIN"/>
    <property type="match status" value="1"/>
</dbReference>
<evidence type="ECO:0000256" key="6">
    <source>
        <dbReference type="ARBA" id="ARBA00023014"/>
    </source>
</evidence>
<comment type="pathway">
    <text evidence="2 7">Protein modification; peptidyl-diphthamide biosynthesis.</text>
</comment>